<dbReference type="SUPFAM" id="SSF56994">
    <property type="entry name" value="Insulin-like"/>
    <property type="match status" value="1"/>
</dbReference>
<dbReference type="AlphaFoldDB" id="A0A9P0DIC7"/>
<name>A0A9P0DIC7_9CUCU</name>
<evidence type="ECO:0000313" key="6">
    <source>
        <dbReference type="Proteomes" id="UP001152799"/>
    </source>
</evidence>
<dbReference type="EMBL" id="OU892281">
    <property type="protein sequence ID" value="CAH1131112.1"/>
    <property type="molecule type" value="Genomic_DNA"/>
</dbReference>
<keyword evidence="6" id="KW-1185">Reference proteome</keyword>
<protein>
    <recommendedName>
        <fullName evidence="4">Insulin-like domain-containing protein</fullName>
    </recommendedName>
</protein>
<dbReference type="Proteomes" id="UP001152799">
    <property type="component" value="Chromosome 5"/>
</dbReference>
<evidence type="ECO:0000256" key="3">
    <source>
        <dbReference type="SAM" id="SignalP"/>
    </source>
</evidence>
<dbReference type="Pfam" id="PF00049">
    <property type="entry name" value="Insulin"/>
    <property type="match status" value="1"/>
</dbReference>
<dbReference type="GO" id="GO:0005576">
    <property type="term" value="C:extracellular region"/>
    <property type="evidence" value="ECO:0007669"/>
    <property type="project" value="InterPro"/>
</dbReference>
<dbReference type="GO" id="GO:0005179">
    <property type="term" value="F:hormone activity"/>
    <property type="evidence" value="ECO:0007669"/>
    <property type="project" value="InterPro"/>
</dbReference>
<evidence type="ECO:0000259" key="4">
    <source>
        <dbReference type="Pfam" id="PF00049"/>
    </source>
</evidence>
<feature type="chain" id="PRO_5040447501" description="Insulin-like domain-containing protein" evidence="3">
    <location>
        <begin position="21"/>
        <end position="141"/>
    </location>
</feature>
<evidence type="ECO:0000256" key="1">
    <source>
        <dbReference type="ARBA" id="ARBA00022685"/>
    </source>
</evidence>
<organism evidence="5 6">
    <name type="scientific">Ceutorhynchus assimilis</name>
    <name type="common">cabbage seed weevil</name>
    <dbReference type="NCBI Taxonomy" id="467358"/>
    <lineage>
        <taxon>Eukaryota</taxon>
        <taxon>Metazoa</taxon>
        <taxon>Ecdysozoa</taxon>
        <taxon>Arthropoda</taxon>
        <taxon>Hexapoda</taxon>
        <taxon>Insecta</taxon>
        <taxon>Pterygota</taxon>
        <taxon>Neoptera</taxon>
        <taxon>Endopterygota</taxon>
        <taxon>Coleoptera</taxon>
        <taxon>Polyphaga</taxon>
        <taxon>Cucujiformia</taxon>
        <taxon>Curculionidae</taxon>
        <taxon>Ceutorhynchinae</taxon>
        <taxon>Ceutorhynchus</taxon>
    </lineage>
</organism>
<accession>A0A9P0DIC7</accession>
<dbReference type="OrthoDB" id="6330326at2759"/>
<keyword evidence="2 3" id="KW-0732">Signal</keyword>
<dbReference type="InterPro" id="IPR016179">
    <property type="entry name" value="Insulin-like"/>
</dbReference>
<dbReference type="InterPro" id="IPR036438">
    <property type="entry name" value="Insulin-like_sf"/>
</dbReference>
<evidence type="ECO:0000256" key="2">
    <source>
        <dbReference type="ARBA" id="ARBA00022729"/>
    </source>
</evidence>
<feature type="signal peptide" evidence="3">
    <location>
        <begin position="1"/>
        <end position="20"/>
    </location>
</feature>
<proteinExistence type="predicted"/>
<keyword evidence="1" id="KW-0165">Cleavage on pair of basic residues</keyword>
<evidence type="ECO:0000313" key="5">
    <source>
        <dbReference type="EMBL" id="CAH1131112.1"/>
    </source>
</evidence>
<reference evidence="5" key="1">
    <citation type="submission" date="2022-01" db="EMBL/GenBank/DDBJ databases">
        <authorList>
            <person name="King R."/>
        </authorList>
    </citation>
    <scope>NUCLEOTIDE SEQUENCE</scope>
</reference>
<dbReference type="Gene3D" id="1.10.100.10">
    <property type="entry name" value="Insulin-like"/>
    <property type="match status" value="1"/>
</dbReference>
<feature type="domain" description="Insulin-like" evidence="4">
    <location>
        <begin position="74"/>
        <end position="126"/>
    </location>
</feature>
<gene>
    <name evidence="5" type="ORF">CEUTPL_LOCUS9700</name>
</gene>
<sequence>MNFKVAFLLFYLFMMRNTCGKPYIFSKVRSENTKLRWCGYLDIVMNEICDEFPDPNNMSKRTHLDIFELMEQLEESYEDSSNYDVLVANGESFENRLLNSKHKRDGLVSECCHNTCSLKFMRENYCVKAKPTALFHVETQF</sequence>